<evidence type="ECO:0000256" key="4">
    <source>
        <dbReference type="SAM" id="MobiDB-lite"/>
    </source>
</evidence>
<dbReference type="PROSITE" id="PS50937">
    <property type="entry name" value="HTH_MERR_2"/>
    <property type="match status" value="1"/>
</dbReference>
<dbReference type="Proteomes" id="UP000476332">
    <property type="component" value="Unassembled WGS sequence"/>
</dbReference>
<evidence type="ECO:0000259" key="5">
    <source>
        <dbReference type="PROSITE" id="PS50937"/>
    </source>
</evidence>
<keyword evidence="2 6" id="KW-0238">DNA-binding</keyword>
<dbReference type="RefSeq" id="WP_163045979.1">
    <property type="nucleotide sequence ID" value="NZ_JAAAMJ010000028.1"/>
</dbReference>
<reference evidence="6 7" key="1">
    <citation type="submission" date="2020-01" db="EMBL/GenBank/DDBJ databases">
        <title>Genomes of bacteria type strains.</title>
        <authorList>
            <person name="Chen J."/>
            <person name="Zhu S."/>
            <person name="Chen J."/>
        </authorList>
    </citation>
    <scope>NUCLEOTIDE SEQUENCE [LARGE SCALE GENOMIC DNA]</scope>
    <source>
        <strain evidence="6 7">KCTC 52919</strain>
    </source>
</reference>
<dbReference type="EMBL" id="JAAAMJ010000028">
    <property type="protein sequence ID" value="NDV89127.1"/>
    <property type="molecule type" value="Genomic_DNA"/>
</dbReference>
<keyword evidence="3" id="KW-0804">Transcription</keyword>
<dbReference type="Gene3D" id="1.10.1660.10">
    <property type="match status" value="1"/>
</dbReference>
<dbReference type="PANTHER" id="PTHR30204">
    <property type="entry name" value="REDOX-CYCLING DRUG-SENSING TRANSCRIPTIONAL ACTIVATOR SOXR"/>
    <property type="match status" value="1"/>
</dbReference>
<feature type="region of interest" description="Disordered" evidence="4">
    <location>
        <begin position="1"/>
        <end position="26"/>
    </location>
</feature>
<evidence type="ECO:0000313" key="6">
    <source>
        <dbReference type="EMBL" id="NDV89127.1"/>
    </source>
</evidence>
<dbReference type="InterPro" id="IPR009061">
    <property type="entry name" value="DNA-bd_dom_put_sf"/>
</dbReference>
<organism evidence="6 7">
    <name type="scientific">Aurantimonas aggregata</name>
    <dbReference type="NCBI Taxonomy" id="2047720"/>
    <lineage>
        <taxon>Bacteria</taxon>
        <taxon>Pseudomonadati</taxon>
        <taxon>Pseudomonadota</taxon>
        <taxon>Alphaproteobacteria</taxon>
        <taxon>Hyphomicrobiales</taxon>
        <taxon>Aurantimonadaceae</taxon>
        <taxon>Aurantimonas</taxon>
    </lineage>
</organism>
<dbReference type="GO" id="GO:0003700">
    <property type="term" value="F:DNA-binding transcription factor activity"/>
    <property type="evidence" value="ECO:0007669"/>
    <property type="project" value="InterPro"/>
</dbReference>
<dbReference type="InterPro" id="IPR000551">
    <property type="entry name" value="MerR-type_HTH_dom"/>
</dbReference>
<dbReference type="InterPro" id="IPR047057">
    <property type="entry name" value="MerR_fam"/>
</dbReference>
<dbReference type="InterPro" id="IPR015358">
    <property type="entry name" value="Tscrpt_reg_MerR_DNA-bd"/>
</dbReference>
<dbReference type="GO" id="GO:0003677">
    <property type="term" value="F:DNA binding"/>
    <property type="evidence" value="ECO:0007669"/>
    <property type="project" value="UniProtKB-KW"/>
</dbReference>
<keyword evidence="1" id="KW-0805">Transcription regulation</keyword>
<evidence type="ECO:0000256" key="3">
    <source>
        <dbReference type="ARBA" id="ARBA00023163"/>
    </source>
</evidence>
<sequence>MDVGRSSPARSEIRGGRRPRPSAAIPRRKDIGLLTADRAPNGYRDYSVEDVYRLRFVQRSRSLGFSVDECRQLLSLYTDRGRASADVKAIATEKLGEIDRKIAELTALRQMLGHLVGNCHGDMRPECPIIDGLSGLARDH</sequence>
<comment type="caution">
    <text evidence="6">The sequence shown here is derived from an EMBL/GenBank/DDBJ whole genome shotgun (WGS) entry which is preliminary data.</text>
</comment>
<name>A0A6L9MMQ7_9HYPH</name>
<proteinExistence type="predicted"/>
<evidence type="ECO:0000313" key="7">
    <source>
        <dbReference type="Proteomes" id="UP000476332"/>
    </source>
</evidence>
<protein>
    <submittedName>
        <fullName evidence="6">MerR family DNA-binding protein</fullName>
    </submittedName>
</protein>
<accession>A0A6L9MMQ7</accession>
<evidence type="ECO:0000256" key="2">
    <source>
        <dbReference type="ARBA" id="ARBA00023125"/>
    </source>
</evidence>
<dbReference type="PANTHER" id="PTHR30204:SF94">
    <property type="entry name" value="HEAVY METAL-DEPENDENT TRANSCRIPTIONAL REGULATOR HI_0293-RELATED"/>
    <property type="match status" value="1"/>
</dbReference>
<dbReference type="SMART" id="SM00422">
    <property type="entry name" value="HTH_MERR"/>
    <property type="match status" value="1"/>
</dbReference>
<keyword evidence="7" id="KW-1185">Reference proteome</keyword>
<dbReference type="AlphaFoldDB" id="A0A6L9MMQ7"/>
<feature type="domain" description="HTH merR-type" evidence="5">
    <location>
        <begin position="31"/>
        <end position="76"/>
    </location>
</feature>
<dbReference type="Pfam" id="PF09278">
    <property type="entry name" value="MerR-DNA-bind"/>
    <property type="match status" value="1"/>
</dbReference>
<gene>
    <name evidence="6" type="ORF">GTW51_20865</name>
</gene>
<dbReference type="SUPFAM" id="SSF46955">
    <property type="entry name" value="Putative DNA-binding domain"/>
    <property type="match status" value="1"/>
</dbReference>
<evidence type="ECO:0000256" key="1">
    <source>
        <dbReference type="ARBA" id="ARBA00023015"/>
    </source>
</evidence>